<organism evidence="3 4">
    <name type="scientific">Brassica napus</name>
    <name type="common">Rape</name>
    <dbReference type="NCBI Taxonomy" id="3708"/>
    <lineage>
        <taxon>Eukaryota</taxon>
        <taxon>Viridiplantae</taxon>
        <taxon>Streptophyta</taxon>
        <taxon>Embryophyta</taxon>
        <taxon>Tracheophyta</taxon>
        <taxon>Spermatophyta</taxon>
        <taxon>Magnoliopsida</taxon>
        <taxon>eudicotyledons</taxon>
        <taxon>Gunneridae</taxon>
        <taxon>Pentapetalae</taxon>
        <taxon>rosids</taxon>
        <taxon>malvids</taxon>
        <taxon>Brassicales</taxon>
        <taxon>Brassicaceae</taxon>
        <taxon>Brassiceae</taxon>
        <taxon>Brassica</taxon>
    </lineage>
</organism>
<keyword evidence="4" id="KW-1185">Reference proteome</keyword>
<feature type="non-terminal residue" evidence="3">
    <location>
        <position position="1"/>
    </location>
</feature>
<evidence type="ECO:0000313" key="4">
    <source>
        <dbReference type="Proteomes" id="UP000824890"/>
    </source>
</evidence>
<name>A0ABQ8EKS4_BRANA</name>
<sequence length="85" mass="9088">GSMTLTFVAHAMAAIMVLVWNISYRGGLAWEEKIENVGPALPPLHPVLIGFVIMGGEVTKALPLEKPVKKLIHLVLHAIALALGI</sequence>
<evidence type="ECO:0000256" key="1">
    <source>
        <dbReference type="ARBA" id="ARBA00001970"/>
    </source>
</evidence>
<dbReference type="EMBL" id="JAGKQM010000001">
    <property type="protein sequence ID" value="KAH0941887.1"/>
    <property type="molecule type" value="Genomic_DNA"/>
</dbReference>
<feature type="transmembrane region" description="Helical" evidence="2">
    <location>
        <begin position="7"/>
        <end position="24"/>
    </location>
</feature>
<dbReference type="PANTHER" id="PTHR10106">
    <property type="entry name" value="CYTOCHROME B561-RELATED"/>
    <property type="match status" value="1"/>
</dbReference>
<evidence type="ECO:0000313" key="3">
    <source>
        <dbReference type="EMBL" id="KAH0941887.1"/>
    </source>
</evidence>
<dbReference type="PANTHER" id="PTHR10106:SF22">
    <property type="entry name" value="TRANSMEMBRANE ASCORBATE FERRIREDUCTASE 1"/>
    <property type="match status" value="1"/>
</dbReference>
<gene>
    <name evidence="3" type="ORF">HID58_001524</name>
</gene>
<keyword evidence="2" id="KW-0812">Transmembrane</keyword>
<protein>
    <submittedName>
        <fullName evidence="3">Uncharacterized protein</fullName>
    </submittedName>
</protein>
<keyword evidence="2" id="KW-0472">Membrane</keyword>
<accession>A0ABQ8EKS4</accession>
<comment type="caution">
    <text evidence="3">The sequence shown here is derived from an EMBL/GenBank/DDBJ whole genome shotgun (WGS) entry which is preliminary data.</text>
</comment>
<dbReference type="Proteomes" id="UP000824890">
    <property type="component" value="Unassembled WGS sequence"/>
</dbReference>
<dbReference type="Gene3D" id="1.20.120.1770">
    <property type="match status" value="1"/>
</dbReference>
<proteinExistence type="predicted"/>
<reference evidence="3 4" key="1">
    <citation type="submission" date="2021-05" db="EMBL/GenBank/DDBJ databases">
        <title>Genome Assembly of Synthetic Allotetraploid Brassica napus Reveals Homoeologous Exchanges between Subgenomes.</title>
        <authorList>
            <person name="Davis J.T."/>
        </authorList>
    </citation>
    <scope>NUCLEOTIDE SEQUENCE [LARGE SCALE GENOMIC DNA]</scope>
    <source>
        <strain evidence="4">cv. Da-Ae</strain>
        <tissue evidence="3">Seedling</tissue>
    </source>
</reference>
<keyword evidence="2" id="KW-1133">Transmembrane helix</keyword>
<evidence type="ECO:0000256" key="2">
    <source>
        <dbReference type="SAM" id="Phobius"/>
    </source>
</evidence>
<comment type="cofactor">
    <cofactor evidence="1">
        <name>heme b</name>
        <dbReference type="ChEBI" id="CHEBI:60344"/>
    </cofactor>
</comment>
<dbReference type="InterPro" id="IPR043205">
    <property type="entry name" value="CYB561/CYBRD1-like"/>
</dbReference>